<dbReference type="Pfam" id="PF07811">
    <property type="entry name" value="TadE"/>
    <property type="match status" value="1"/>
</dbReference>
<organism evidence="3 4">
    <name type="scientific">Novosphingobium indicum</name>
    <dbReference type="NCBI Taxonomy" id="462949"/>
    <lineage>
        <taxon>Bacteria</taxon>
        <taxon>Pseudomonadati</taxon>
        <taxon>Pseudomonadota</taxon>
        <taxon>Alphaproteobacteria</taxon>
        <taxon>Sphingomonadales</taxon>
        <taxon>Sphingomonadaceae</taxon>
        <taxon>Novosphingobium</taxon>
    </lineage>
</organism>
<evidence type="ECO:0000313" key="4">
    <source>
        <dbReference type="Proteomes" id="UP000605099"/>
    </source>
</evidence>
<evidence type="ECO:0000259" key="2">
    <source>
        <dbReference type="Pfam" id="PF07811"/>
    </source>
</evidence>
<gene>
    <name evidence="3" type="ORF">GCM10011349_19470</name>
</gene>
<evidence type="ECO:0000313" key="3">
    <source>
        <dbReference type="EMBL" id="GGN49149.1"/>
    </source>
</evidence>
<reference evidence="4" key="1">
    <citation type="journal article" date="2019" name="Int. J. Syst. Evol. Microbiol.">
        <title>The Global Catalogue of Microorganisms (GCM) 10K type strain sequencing project: providing services to taxonomists for standard genome sequencing and annotation.</title>
        <authorList>
            <consortium name="The Broad Institute Genomics Platform"/>
            <consortium name="The Broad Institute Genome Sequencing Center for Infectious Disease"/>
            <person name="Wu L."/>
            <person name="Ma J."/>
        </authorList>
    </citation>
    <scope>NUCLEOTIDE SEQUENCE [LARGE SCALE GENOMIC DNA]</scope>
    <source>
        <strain evidence="4">CGMCC 1.6784</strain>
    </source>
</reference>
<sequence length="207" mass="22343">MIAESLRVGWQRARAVLRQCRDDRRGVTIVEFAMAAPVLIILLLGIFDLAQMAYVSAALHGAVQRAARDSAIESADTATQDKFIETLVRRAAPAATVTTKRKSYYDFANIEQPEAWNDANNNGVCDNSESYTDENKNGHWDADVGKSGNGGANDVVVYTVDVTYKPLFPIPWVDGSGNNRTLSASAVRKNQPFALQGSKGSAAGTCS</sequence>
<proteinExistence type="predicted"/>
<keyword evidence="4" id="KW-1185">Reference proteome</keyword>
<dbReference type="InterPro" id="IPR012495">
    <property type="entry name" value="TadE-like_dom"/>
</dbReference>
<keyword evidence="1" id="KW-0812">Transmembrane</keyword>
<evidence type="ECO:0000256" key="1">
    <source>
        <dbReference type="SAM" id="Phobius"/>
    </source>
</evidence>
<dbReference type="RefSeq" id="WP_188819496.1">
    <property type="nucleotide sequence ID" value="NZ_BMLK01000008.1"/>
</dbReference>
<feature type="transmembrane region" description="Helical" evidence="1">
    <location>
        <begin position="27"/>
        <end position="47"/>
    </location>
</feature>
<dbReference type="EMBL" id="BMLK01000008">
    <property type="protein sequence ID" value="GGN49149.1"/>
    <property type="molecule type" value="Genomic_DNA"/>
</dbReference>
<keyword evidence="1" id="KW-0472">Membrane</keyword>
<name>A0ABQ2JN05_9SPHN</name>
<protein>
    <recommendedName>
        <fullName evidence="2">TadE-like domain-containing protein</fullName>
    </recommendedName>
</protein>
<dbReference type="Proteomes" id="UP000605099">
    <property type="component" value="Unassembled WGS sequence"/>
</dbReference>
<feature type="domain" description="TadE-like" evidence="2">
    <location>
        <begin position="26"/>
        <end position="68"/>
    </location>
</feature>
<comment type="caution">
    <text evidence="3">The sequence shown here is derived from an EMBL/GenBank/DDBJ whole genome shotgun (WGS) entry which is preliminary data.</text>
</comment>
<accession>A0ABQ2JN05</accession>
<keyword evidence="1" id="KW-1133">Transmembrane helix</keyword>